<reference evidence="2 3" key="1">
    <citation type="submission" date="2018-09" db="EMBL/GenBank/DDBJ databases">
        <title>YIM 75507 draft genome.</title>
        <authorList>
            <person name="Tang S."/>
            <person name="Feng Y."/>
        </authorList>
    </citation>
    <scope>NUCLEOTIDE SEQUENCE [LARGE SCALE GENOMIC DNA]</scope>
    <source>
        <strain evidence="2 3">YIM 75507</strain>
    </source>
</reference>
<sequence length="229" mass="24758">MTEPDPEPLPLQLPLQLPAGPGGPHLLATDGSSGPDACGHTICGYAAVLGDGRAIAGAFRRPAPRRPEGSSSNAELAAVRHGLRLIETGPVRLMLDEADIVQIVRACVQPDSDPDRLHRSRRHLSAEALREIADHGRRLQITVARAHGGAHNRLPVQPAARAAHCLAWMARRAEAEGVDLTPMLADIARAATSTSRVRTLVRQRYRSVLARHAQIDAYLDQIVQDWTNP</sequence>
<protein>
    <recommendedName>
        <fullName evidence="4">RNase H type-1 domain-containing protein</fullName>
    </recommendedName>
</protein>
<organism evidence="2 3">
    <name type="scientific">Bailinhaonella thermotolerans</name>
    <dbReference type="NCBI Taxonomy" id="1070861"/>
    <lineage>
        <taxon>Bacteria</taxon>
        <taxon>Bacillati</taxon>
        <taxon>Actinomycetota</taxon>
        <taxon>Actinomycetes</taxon>
        <taxon>Streptosporangiales</taxon>
        <taxon>Streptosporangiaceae</taxon>
        <taxon>Bailinhaonella</taxon>
    </lineage>
</organism>
<feature type="region of interest" description="Disordered" evidence="1">
    <location>
        <begin position="1"/>
        <end position="25"/>
    </location>
</feature>
<dbReference type="EMBL" id="QZEY01000027">
    <property type="protein sequence ID" value="RJL21028.1"/>
    <property type="molecule type" value="Genomic_DNA"/>
</dbReference>
<evidence type="ECO:0000313" key="3">
    <source>
        <dbReference type="Proteomes" id="UP000265768"/>
    </source>
</evidence>
<accession>A0A3A3ZZZ1</accession>
<evidence type="ECO:0000256" key="1">
    <source>
        <dbReference type="SAM" id="MobiDB-lite"/>
    </source>
</evidence>
<name>A0A3A3ZZZ1_9ACTN</name>
<gene>
    <name evidence="2" type="ORF">D5H75_38085</name>
</gene>
<evidence type="ECO:0008006" key="4">
    <source>
        <dbReference type="Google" id="ProtNLM"/>
    </source>
</evidence>
<dbReference type="InterPro" id="IPR036397">
    <property type="entry name" value="RNaseH_sf"/>
</dbReference>
<dbReference type="Gene3D" id="3.30.420.10">
    <property type="entry name" value="Ribonuclease H-like superfamily/Ribonuclease H"/>
    <property type="match status" value="1"/>
</dbReference>
<dbReference type="AlphaFoldDB" id="A0A3A3ZZZ1"/>
<dbReference type="RefSeq" id="WP_119931489.1">
    <property type="nucleotide sequence ID" value="NZ_QZEY01000027.1"/>
</dbReference>
<comment type="caution">
    <text evidence="2">The sequence shown here is derived from an EMBL/GenBank/DDBJ whole genome shotgun (WGS) entry which is preliminary data.</text>
</comment>
<keyword evidence="3" id="KW-1185">Reference proteome</keyword>
<dbReference type="GO" id="GO:0003676">
    <property type="term" value="F:nucleic acid binding"/>
    <property type="evidence" value="ECO:0007669"/>
    <property type="project" value="InterPro"/>
</dbReference>
<feature type="compositionally biased region" description="Low complexity" evidence="1">
    <location>
        <begin position="10"/>
        <end position="25"/>
    </location>
</feature>
<dbReference type="Proteomes" id="UP000265768">
    <property type="component" value="Unassembled WGS sequence"/>
</dbReference>
<proteinExistence type="predicted"/>
<evidence type="ECO:0000313" key="2">
    <source>
        <dbReference type="EMBL" id="RJL21028.1"/>
    </source>
</evidence>